<protein>
    <submittedName>
        <fullName evidence="1">Uncharacterized protein</fullName>
    </submittedName>
</protein>
<comment type="caution">
    <text evidence="1">The sequence shown here is derived from an EMBL/GenBank/DDBJ whole genome shotgun (WGS) entry which is preliminary data.</text>
</comment>
<name>A0AA41FZ69_9EURY</name>
<dbReference type="InterPro" id="IPR055708">
    <property type="entry name" value="DUF7284"/>
</dbReference>
<evidence type="ECO:0000313" key="1">
    <source>
        <dbReference type="EMBL" id="MBV0901472.1"/>
    </source>
</evidence>
<reference evidence="1" key="1">
    <citation type="submission" date="2021-06" db="EMBL/GenBank/DDBJ databases">
        <title>New haloarchaea isolates fom saline soil.</title>
        <authorList>
            <person name="Duran-Viseras A."/>
            <person name="Sanchez-Porro C.S."/>
            <person name="Ventosa A."/>
        </authorList>
    </citation>
    <scope>NUCLEOTIDE SEQUENCE</scope>
    <source>
        <strain evidence="1">JCM 18369</strain>
    </source>
</reference>
<dbReference type="Proteomes" id="UP001166304">
    <property type="component" value="Unassembled WGS sequence"/>
</dbReference>
<dbReference type="EMBL" id="JAHQXE010000002">
    <property type="protein sequence ID" value="MBV0901472.1"/>
    <property type="molecule type" value="Genomic_DNA"/>
</dbReference>
<sequence>MTRATSAVADVTVFLLLVGAAATVILSGASAEHPPTANPAAEQASMLAASTAHVSYDLTVPDTDDHLPPEHVTRHRRTAHGTVAQLLGEAAMSNVSVEGNRLSIAGKDFESAMRSTARDRLGSPGRKASVRVTWEPYPGAPINGKYRVGDRPPADTDVRAATVTVPSGMQNASAAARSAAASQGYDGVSTVVAREVVDGLFPADRTRYALRGDYPADVLMRTRYERAAELTGVEVAPERQSTVAMNREVTAALARQLRADMRSRFDSPAAAARAVRTSEIRVTVRTWSP</sequence>
<proteinExistence type="predicted"/>
<dbReference type="RefSeq" id="WP_162412681.1">
    <property type="nucleotide sequence ID" value="NZ_JAHQXE010000002.1"/>
</dbReference>
<accession>A0AA41FZ69</accession>
<dbReference type="AlphaFoldDB" id="A0AA41FZ69"/>
<evidence type="ECO:0000313" key="2">
    <source>
        <dbReference type="Proteomes" id="UP001166304"/>
    </source>
</evidence>
<organism evidence="1 2">
    <name type="scientific">Haloarcula salina</name>
    <dbReference type="NCBI Taxonomy" id="1429914"/>
    <lineage>
        <taxon>Archaea</taxon>
        <taxon>Methanobacteriati</taxon>
        <taxon>Methanobacteriota</taxon>
        <taxon>Stenosarchaea group</taxon>
        <taxon>Halobacteria</taxon>
        <taxon>Halobacteriales</taxon>
        <taxon>Haloarculaceae</taxon>
        <taxon>Haloarcula</taxon>
    </lineage>
</organism>
<keyword evidence="2" id="KW-1185">Reference proteome</keyword>
<gene>
    <name evidence="1" type="ORF">KTS37_06670</name>
</gene>
<dbReference type="Pfam" id="PF23955">
    <property type="entry name" value="DUF7284"/>
    <property type="match status" value="1"/>
</dbReference>